<dbReference type="SUPFAM" id="SSF56574">
    <property type="entry name" value="Serpins"/>
    <property type="match status" value="1"/>
</dbReference>
<protein>
    <recommendedName>
        <fullName evidence="1">Serpin domain-containing protein</fullName>
    </recommendedName>
</protein>
<evidence type="ECO:0000313" key="2">
    <source>
        <dbReference type="EMBL" id="GAG82956.1"/>
    </source>
</evidence>
<dbReference type="InterPro" id="IPR042185">
    <property type="entry name" value="Serpin_sf_2"/>
</dbReference>
<accession>X1CFH2</accession>
<dbReference type="InterPro" id="IPR042178">
    <property type="entry name" value="Serpin_sf_1"/>
</dbReference>
<dbReference type="InterPro" id="IPR000215">
    <property type="entry name" value="Serpin_fam"/>
</dbReference>
<dbReference type="InterPro" id="IPR023795">
    <property type="entry name" value="Serpin_CS"/>
</dbReference>
<dbReference type="InterPro" id="IPR036186">
    <property type="entry name" value="Serpin_sf"/>
</dbReference>
<dbReference type="SMART" id="SM00093">
    <property type="entry name" value="SERPIN"/>
    <property type="match status" value="1"/>
</dbReference>
<dbReference type="PROSITE" id="PS00284">
    <property type="entry name" value="SERPIN"/>
    <property type="match status" value="1"/>
</dbReference>
<dbReference type="Gene3D" id="3.30.497.10">
    <property type="entry name" value="Antithrombin, subunit I, domain 2"/>
    <property type="match status" value="1"/>
</dbReference>
<dbReference type="AlphaFoldDB" id="X1CFH2"/>
<name>X1CFH2_9ZZZZ</name>
<dbReference type="Pfam" id="PF00079">
    <property type="entry name" value="Serpin"/>
    <property type="match status" value="1"/>
</dbReference>
<dbReference type="PANTHER" id="PTHR11461:SF211">
    <property type="entry name" value="GH10112P-RELATED"/>
    <property type="match status" value="1"/>
</dbReference>
<feature type="domain" description="Serpin" evidence="1">
    <location>
        <begin position="1"/>
        <end position="301"/>
    </location>
</feature>
<organism evidence="2">
    <name type="scientific">marine sediment metagenome</name>
    <dbReference type="NCBI Taxonomy" id="412755"/>
    <lineage>
        <taxon>unclassified sequences</taxon>
        <taxon>metagenomes</taxon>
        <taxon>ecological metagenomes</taxon>
    </lineage>
</organism>
<sequence length="303" mass="34282">IKDLNAKGEKGNYELSVANALWSQKGYGFLAEFLELIEAKYGGKLNEVDFITATEAARQTINAWVEKETKDKIKNLIQRGVLNKWTRLVLTNAIYFKGNWARQFKEENTREAAFTLLSGEKVDTPMMNQTAEFNYMEAEDFQGLELPYVDDELSMIILLPKEIDGLRGFEETLTTENFSQWLARFRKRKVIVSVPKFKMTCQFSLADVLRQMGMKDAFSGAADFSGMNGKRDLFISAVIHKAYVDVNEEGTEAAAATAVVVGITAVRPEKIPVFRADHPFLFLIRDNDSGSILFIGRMMNPRT</sequence>
<evidence type="ECO:0000259" key="1">
    <source>
        <dbReference type="SMART" id="SM00093"/>
    </source>
</evidence>
<feature type="non-terminal residue" evidence="2">
    <location>
        <position position="1"/>
    </location>
</feature>
<dbReference type="CDD" id="cd19590">
    <property type="entry name" value="serpin_thermopin-like"/>
    <property type="match status" value="1"/>
</dbReference>
<dbReference type="EMBL" id="BART01015321">
    <property type="protein sequence ID" value="GAG82956.1"/>
    <property type="molecule type" value="Genomic_DNA"/>
</dbReference>
<dbReference type="InterPro" id="IPR023796">
    <property type="entry name" value="Serpin_dom"/>
</dbReference>
<gene>
    <name evidence="2" type="ORF">S01H4_29781</name>
</gene>
<dbReference type="GO" id="GO:0005615">
    <property type="term" value="C:extracellular space"/>
    <property type="evidence" value="ECO:0007669"/>
    <property type="project" value="InterPro"/>
</dbReference>
<dbReference type="PANTHER" id="PTHR11461">
    <property type="entry name" value="SERINE PROTEASE INHIBITOR, SERPIN"/>
    <property type="match status" value="1"/>
</dbReference>
<reference evidence="2" key="1">
    <citation type="journal article" date="2014" name="Front. Microbiol.">
        <title>High frequency of phylogenetically diverse reductive dehalogenase-homologous genes in deep subseafloor sedimentary metagenomes.</title>
        <authorList>
            <person name="Kawai M."/>
            <person name="Futagami T."/>
            <person name="Toyoda A."/>
            <person name="Takaki Y."/>
            <person name="Nishi S."/>
            <person name="Hori S."/>
            <person name="Arai W."/>
            <person name="Tsubouchi T."/>
            <person name="Morono Y."/>
            <person name="Uchiyama I."/>
            <person name="Ito T."/>
            <person name="Fujiyama A."/>
            <person name="Inagaki F."/>
            <person name="Takami H."/>
        </authorList>
    </citation>
    <scope>NUCLEOTIDE SEQUENCE</scope>
    <source>
        <strain evidence="2">Expedition CK06-06</strain>
    </source>
</reference>
<comment type="caution">
    <text evidence="2">The sequence shown here is derived from an EMBL/GenBank/DDBJ whole genome shotgun (WGS) entry which is preliminary data.</text>
</comment>
<dbReference type="Gene3D" id="2.30.39.10">
    <property type="entry name" value="Alpha-1-antitrypsin, domain 1"/>
    <property type="match status" value="1"/>
</dbReference>
<proteinExistence type="predicted"/>
<dbReference type="GO" id="GO:0004867">
    <property type="term" value="F:serine-type endopeptidase inhibitor activity"/>
    <property type="evidence" value="ECO:0007669"/>
    <property type="project" value="InterPro"/>
</dbReference>